<accession>A0A848M7X9</accession>
<reference evidence="1 2" key="1">
    <citation type="submission" date="2020-04" db="EMBL/GenBank/DDBJ databases">
        <title>Paenibacillus algicola sp. nov., a novel marine bacterium producing alginate lyase.</title>
        <authorList>
            <person name="Huang H."/>
        </authorList>
    </citation>
    <scope>NUCLEOTIDE SEQUENCE [LARGE SCALE GENOMIC DNA]</scope>
    <source>
        <strain evidence="1 2">L7-75</strain>
    </source>
</reference>
<proteinExistence type="predicted"/>
<comment type="caution">
    <text evidence="1">The sequence shown here is derived from an EMBL/GenBank/DDBJ whole genome shotgun (WGS) entry which is preliminary data.</text>
</comment>
<dbReference type="RefSeq" id="WP_169505098.1">
    <property type="nucleotide sequence ID" value="NZ_JABBPN010000009.1"/>
</dbReference>
<keyword evidence="2" id="KW-1185">Reference proteome</keyword>
<dbReference type="AlphaFoldDB" id="A0A848M7X9"/>
<protein>
    <submittedName>
        <fullName evidence="1">Uncharacterized protein</fullName>
    </submittedName>
</protein>
<gene>
    <name evidence="1" type="ORF">HII30_11065</name>
</gene>
<sequence length="341" mass="40002">MTDKDSVKKRFLSEFSGAVEDWDIHLLEAGDDDEKKRYQKILEEQEEYGNIRNYGLGRDLWYSNDHYINFQIQDLIENAQDDTVLYEELRKVWVGKVNKRKPNAMAINMDEEFDGYLITIHFEMDLDLEFLSLVVANYLCARQSKDDSERKKLVTEMTTLFCYLLDKDYFVKQNKGSLEVEKGSVSNVIASQILEASMKFVLGHEIGHHLLKHTATDGRNIVNKFKPMILTHNAMQLDEFAADNFGFDLLVRGMNPLIPNPHFLIAPLIVILLLAIYDESPEQPSTDHPSLRDRYLNLLNKISEFNEYLANIYQEILNEIASWIRDYFSNFIHWRTEWWKV</sequence>
<dbReference type="EMBL" id="JABBPN010000009">
    <property type="protein sequence ID" value="NMO96311.1"/>
    <property type="molecule type" value="Genomic_DNA"/>
</dbReference>
<evidence type="ECO:0000313" key="1">
    <source>
        <dbReference type="EMBL" id="NMO96311.1"/>
    </source>
</evidence>
<dbReference type="Proteomes" id="UP000565468">
    <property type="component" value="Unassembled WGS sequence"/>
</dbReference>
<evidence type="ECO:0000313" key="2">
    <source>
        <dbReference type="Proteomes" id="UP000565468"/>
    </source>
</evidence>
<name>A0A848M7X9_PAELE</name>
<organism evidence="1 2">
    <name type="scientific">Paenibacillus lemnae</name>
    <dbReference type="NCBI Taxonomy" id="1330551"/>
    <lineage>
        <taxon>Bacteria</taxon>
        <taxon>Bacillati</taxon>
        <taxon>Bacillota</taxon>
        <taxon>Bacilli</taxon>
        <taxon>Bacillales</taxon>
        <taxon>Paenibacillaceae</taxon>
        <taxon>Paenibacillus</taxon>
    </lineage>
</organism>